<evidence type="ECO:0000313" key="7">
    <source>
        <dbReference type="Proteomes" id="UP001454086"/>
    </source>
</evidence>
<evidence type="ECO:0000256" key="2">
    <source>
        <dbReference type="ARBA" id="ARBA00022833"/>
    </source>
</evidence>
<dbReference type="Pfam" id="PF00107">
    <property type="entry name" value="ADH_zinc_N"/>
    <property type="match status" value="1"/>
</dbReference>
<evidence type="ECO:0000259" key="5">
    <source>
        <dbReference type="SMART" id="SM00829"/>
    </source>
</evidence>
<name>A0ABV1DBR8_9FIRM</name>
<dbReference type="InterPro" id="IPR013149">
    <property type="entry name" value="ADH-like_C"/>
</dbReference>
<dbReference type="SUPFAM" id="SSF51735">
    <property type="entry name" value="NAD(P)-binding Rossmann-fold domains"/>
    <property type="match status" value="1"/>
</dbReference>
<dbReference type="InterPro" id="IPR036291">
    <property type="entry name" value="NAD(P)-bd_dom_sf"/>
</dbReference>
<keyword evidence="1 4" id="KW-0479">Metal-binding</keyword>
<evidence type="ECO:0000313" key="6">
    <source>
        <dbReference type="EMBL" id="MEQ2427822.1"/>
    </source>
</evidence>
<dbReference type="InterPro" id="IPR002328">
    <property type="entry name" value="ADH_Zn_CS"/>
</dbReference>
<accession>A0ABV1DBR8</accession>
<reference evidence="6 7" key="1">
    <citation type="submission" date="2024-03" db="EMBL/GenBank/DDBJ databases">
        <title>Human intestinal bacterial collection.</title>
        <authorList>
            <person name="Pauvert C."/>
            <person name="Hitch T.C.A."/>
            <person name="Clavel T."/>
        </authorList>
    </citation>
    <scope>NUCLEOTIDE SEQUENCE [LARGE SCALE GENOMIC DNA]</scope>
    <source>
        <strain evidence="6 7">CLA-SR-H021</strain>
    </source>
</reference>
<dbReference type="InterPro" id="IPR013154">
    <property type="entry name" value="ADH-like_N"/>
</dbReference>
<dbReference type="Proteomes" id="UP001454086">
    <property type="component" value="Unassembled WGS sequence"/>
</dbReference>
<dbReference type="PANTHER" id="PTHR43401:SF2">
    <property type="entry name" value="L-THREONINE 3-DEHYDROGENASE"/>
    <property type="match status" value="1"/>
</dbReference>
<keyword evidence="2 4" id="KW-0862">Zinc</keyword>
<evidence type="ECO:0000256" key="3">
    <source>
        <dbReference type="ARBA" id="ARBA00023002"/>
    </source>
</evidence>
<comment type="similarity">
    <text evidence="4">Belongs to the zinc-containing alcohol dehydrogenase family.</text>
</comment>
<protein>
    <submittedName>
        <fullName evidence="6">Alcohol dehydrogenase catalytic domain-containing protein</fullName>
    </submittedName>
</protein>
<dbReference type="SUPFAM" id="SSF50129">
    <property type="entry name" value="GroES-like"/>
    <property type="match status" value="1"/>
</dbReference>
<sequence>MDNEKTMRAMVIDTMYGGRKATKITDIPYPYCADNQIIIKIKACSICKHCEAFYDGGGSASMVKPQDYPITLGHEFSGEVVEIGRNVHNIKIRDRVTVDNTVLCGECYHCKRDEPLYCDNFGSMGHNLHGGFAEYVVALAEKAFLIPDNISYEEAACTEPVACCMHAMDRMQLRYGDNVAILGAGSMALILAQLVKHSSANHTVVIGSTQSKLDICKNQFGIDTLLMERSNYSIHEEKIKEQFPQGLDIVIDTTGSAEMANSALRMLGKGGKLIMYTQVDNMYIANPAQFTNYEQSIIMAYCQTHNYGRSIDAIKKGYVNLKPLITHEYSLEDYMEALDMNLTDRNSLKIIIHPEWKKGEKKVNI</sequence>
<dbReference type="RefSeq" id="WP_050927326.1">
    <property type="nucleotide sequence ID" value="NZ_JBBMFM010000129.1"/>
</dbReference>
<dbReference type="Pfam" id="PF08240">
    <property type="entry name" value="ADH_N"/>
    <property type="match status" value="1"/>
</dbReference>
<proteinExistence type="inferred from homology"/>
<gene>
    <name evidence="6" type="ORF">WMQ36_22930</name>
</gene>
<comment type="caution">
    <text evidence="6">The sequence shown here is derived from an EMBL/GenBank/DDBJ whole genome shotgun (WGS) entry which is preliminary data.</text>
</comment>
<dbReference type="PANTHER" id="PTHR43401">
    <property type="entry name" value="L-THREONINE 3-DEHYDROGENASE"/>
    <property type="match status" value="1"/>
</dbReference>
<dbReference type="InterPro" id="IPR011032">
    <property type="entry name" value="GroES-like_sf"/>
</dbReference>
<evidence type="ECO:0000256" key="4">
    <source>
        <dbReference type="RuleBase" id="RU361277"/>
    </source>
</evidence>
<dbReference type="SMART" id="SM00829">
    <property type="entry name" value="PKS_ER"/>
    <property type="match status" value="1"/>
</dbReference>
<keyword evidence="3" id="KW-0560">Oxidoreductase</keyword>
<dbReference type="Gene3D" id="3.90.180.10">
    <property type="entry name" value="Medium-chain alcohol dehydrogenases, catalytic domain"/>
    <property type="match status" value="1"/>
</dbReference>
<dbReference type="Gene3D" id="3.40.50.720">
    <property type="entry name" value="NAD(P)-binding Rossmann-like Domain"/>
    <property type="match status" value="1"/>
</dbReference>
<dbReference type="InterPro" id="IPR050129">
    <property type="entry name" value="Zn_alcohol_dh"/>
</dbReference>
<evidence type="ECO:0000256" key="1">
    <source>
        <dbReference type="ARBA" id="ARBA00022723"/>
    </source>
</evidence>
<keyword evidence="7" id="KW-1185">Reference proteome</keyword>
<organism evidence="6 7">
    <name type="scientific">Enterocloster hominis</name>
    <name type="common">ex Hitch et al. 2024</name>
    <dbReference type="NCBI Taxonomy" id="1917870"/>
    <lineage>
        <taxon>Bacteria</taxon>
        <taxon>Bacillati</taxon>
        <taxon>Bacillota</taxon>
        <taxon>Clostridia</taxon>
        <taxon>Lachnospirales</taxon>
        <taxon>Lachnospiraceae</taxon>
        <taxon>Enterocloster</taxon>
    </lineage>
</organism>
<feature type="domain" description="Enoyl reductase (ER)" evidence="5">
    <location>
        <begin position="17"/>
        <end position="352"/>
    </location>
</feature>
<dbReference type="EMBL" id="JBBMFM010000129">
    <property type="protein sequence ID" value="MEQ2427822.1"/>
    <property type="molecule type" value="Genomic_DNA"/>
</dbReference>
<dbReference type="PROSITE" id="PS00059">
    <property type="entry name" value="ADH_ZINC"/>
    <property type="match status" value="1"/>
</dbReference>
<comment type="cofactor">
    <cofactor evidence="4">
        <name>Zn(2+)</name>
        <dbReference type="ChEBI" id="CHEBI:29105"/>
    </cofactor>
</comment>
<dbReference type="InterPro" id="IPR020843">
    <property type="entry name" value="ER"/>
</dbReference>